<sequence>MYKITLDGSYLYHPWIRGRCITEGALTQEVNKNGSCDVSIVLDHPLAASVLRRKSMLEVIRFDLTGSEKTIYRGVVMNTVEDRDLEMEIQTEGDLVFFQDSIIRPFHKTGTDVPGKTTPGNYFKWLVKKHNEQVDDFKQFLIGQVTITGEAADRERNDYSTTRDIMDELVAESGGYIRTRTVGGVHYIDYLAEYEQAGGQDIRQGQNIIDVTKNVKTDELATRLIPLGASTSNNEWPVTIANVNGGKDYLEDAAAVKEYGIITKTVEFSEIQDPAKLKEEGEKAFKKINGASLVTELSAVDLADAGYDVQMLRIGEKVSCAAPTYNIQQQLQITRKVTDLLKPANSKVTLGGTTLTYTQRQLQAGQGRVKYTTVTAITNGQIDEICIYS</sequence>
<name>A0A8S5P7I4_9CAUD</name>
<evidence type="ECO:0000313" key="2">
    <source>
        <dbReference type="EMBL" id="DAE02164.1"/>
    </source>
</evidence>
<organism evidence="2">
    <name type="scientific">Siphoviridae sp. ct58H1</name>
    <dbReference type="NCBI Taxonomy" id="2825334"/>
    <lineage>
        <taxon>Viruses</taxon>
        <taxon>Duplodnaviria</taxon>
        <taxon>Heunggongvirae</taxon>
        <taxon>Uroviricota</taxon>
        <taxon>Caudoviricetes</taxon>
    </lineage>
</organism>
<dbReference type="EMBL" id="BK015342">
    <property type="protein sequence ID" value="DAE02164.1"/>
    <property type="molecule type" value="Genomic_DNA"/>
</dbReference>
<dbReference type="NCBIfam" id="TIGR01665">
    <property type="entry name" value="put_anti_recept"/>
    <property type="match status" value="1"/>
</dbReference>
<dbReference type="Pfam" id="PF06605">
    <property type="entry name" value="Prophage_tail"/>
    <property type="match status" value="1"/>
</dbReference>
<proteinExistence type="predicted"/>
<dbReference type="InterPro" id="IPR010572">
    <property type="entry name" value="Tail_dom"/>
</dbReference>
<evidence type="ECO:0000259" key="1">
    <source>
        <dbReference type="Pfam" id="PF06605"/>
    </source>
</evidence>
<reference evidence="2" key="1">
    <citation type="journal article" date="2021" name="Proc. Natl. Acad. Sci. U.S.A.">
        <title>A Catalog of Tens of Thousands of Viruses from Human Metagenomes Reveals Hidden Associations with Chronic Diseases.</title>
        <authorList>
            <person name="Tisza M.J."/>
            <person name="Buck C.B."/>
        </authorList>
    </citation>
    <scope>NUCLEOTIDE SEQUENCE</scope>
    <source>
        <strain evidence="2">Ct58H1</strain>
    </source>
</reference>
<accession>A0A8S5P7I4</accession>
<feature type="domain" description="Tail spike" evidence="1">
    <location>
        <begin position="139"/>
        <end position="363"/>
    </location>
</feature>
<dbReference type="InterPro" id="IPR007119">
    <property type="entry name" value="Phage_tail_spike_N"/>
</dbReference>
<protein>
    <submittedName>
        <fullName evidence="2">Tail protein</fullName>
    </submittedName>
</protein>